<gene>
    <name evidence="3" type="ORF">RVF87_01640</name>
</gene>
<dbReference type="Proteomes" id="UP001479933">
    <property type="component" value="Chromosome"/>
</dbReference>
<dbReference type="PANTHER" id="PTHR24096:SF323">
    <property type="entry name" value="BLR3536 PROTEIN"/>
    <property type="match status" value="1"/>
</dbReference>
<dbReference type="InterPro" id="IPR025110">
    <property type="entry name" value="AMP-bd_C"/>
</dbReference>
<dbReference type="InterPro" id="IPR000873">
    <property type="entry name" value="AMP-dep_synth/lig_dom"/>
</dbReference>
<dbReference type="InterPro" id="IPR042099">
    <property type="entry name" value="ANL_N_sf"/>
</dbReference>
<dbReference type="SUPFAM" id="SSF56801">
    <property type="entry name" value="Acetyl-CoA synthetase-like"/>
    <property type="match status" value="1"/>
</dbReference>
<evidence type="ECO:0000259" key="2">
    <source>
        <dbReference type="Pfam" id="PF13193"/>
    </source>
</evidence>
<dbReference type="PANTHER" id="PTHR24096">
    <property type="entry name" value="LONG-CHAIN-FATTY-ACID--COA LIGASE"/>
    <property type="match status" value="1"/>
</dbReference>
<organism evidence="3 4">
    <name type="scientific">Gordonia hydrophobica</name>
    <dbReference type="NCBI Taxonomy" id="40516"/>
    <lineage>
        <taxon>Bacteria</taxon>
        <taxon>Bacillati</taxon>
        <taxon>Actinomycetota</taxon>
        <taxon>Actinomycetes</taxon>
        <taxon>Mycobacteriales</taxon>
        <taxon>Gordoniaceae</taxon>
        <taxon>Gordonia</taxon>
    </lineage>
</organism>
<dbReference type="Pfam" id="PF13193">
    <property type="entry name" value="AMP-binding_C"/>
    <property type="match status" value="1"/>
</dbReference>
<name>A0ABZ2U2I8_9ACTN</name>
<dbReference type="InterPro" id="IPR020845">
    <property type="entry name" value="AMP-binding_CS"/>
</dbReference>
<dbReference type="Pfam" id="PF00501">
    <property type="entry name" value="AMP-binding"/>
    <property type="match status" value="1"/>
</dbReference>
<feature type="domain" description="AMP-binding enzyme C-terminal" evidence="2">
    <location>
        <begin position="420"/>
        <end position="498"/>
    </location>
</feature>
<dbReference type="InterPro" id="IPR045851">
    <property type="entry name" value="AMP-bd_C_sf"/>
</dbReference>
<evidence type="ECO:0000259" key="1">
    <source>
        <dbReference type="Pfam" id="PF00501"/>
    </source>
</evidence>
<dbReference type="Gene3D" id="3.30.300.30">
    <property type="match status" value="1"/>
</dbReference>
<dbReference type="PROSITE" id="PS00455">
    <property type="entry name" value="AMP_BINDING"/>
    <property type="match status" value="1"/>
</dbReference>
<reference evidence="3 4" key="1">
    <citation type="journal article" date="2023" name="Virus Evol.">
        <title>Computational host range prediction-The good, the bad, and the ugly.</title>
        <authorList>
            <person name="Howell A.A."/>
            <person name="Versoza C.J."/>
            <person name="Pfeifer S.P."/>
        </authorList>
    </citation>
    <scope>NUCLEOTIDE SEQUENCE [LARGE SCALE GENOMIC DNA]</scope>
    <source>
        <strain evidence="3 4">1610/1b</strain>
    </source>
</reference>
<feature type="domain" description="AMP-dependent synthetase/ligase" evidence="1">
    <location>
        <begin position="9"/>
        <end position="362"/>
    </location>
</feature>
<dbReference type="Gene3D" id="3.40.50.12780">
    <property type="entry name" value="N-terminal domain of ligase-like"/>
    <property type="match status" value="1"/>
</dbReference>
<accession>A0ABZ2U2I8</accession>
<evidence type="ECO:0000313" key="3">
    <source>
        <dbReference type="EMBL" id="WYY07817.1"/>
    </source>
</evidence>
<dbReference type="RefSeq" id="WP_066166364.1">
    <property type="nucleotide sequence ID" value="NZ_CP136137.1"/>
</dbReference>
<evidence type="ECO:0000313" key="4">
    <source>
        <dbReference type="Proteomes" id="UP001479933"/>
    </source>
</evidence>
<keyword evidence="4" id="KW-1185">Reference proteome</keyword>
<proteinExistence type="predicted"/>
<protein>
    <submittedName>
        <fullName evidence="3">AMP-binding protein</fullName>
    </submittedName>
</protein>
<sequence>MTLPFPDTYAQATPDKPAYVMAGSGVAVTYRELVDASRRIARLLWSRGLRHGDCVAILIENHLALPKVAWAAQRSGLRYVAVSTKLLPDEVRYILADSGARMLFTSARMADVVRQASVGLDSVESVFVVDDVDDPDFESLSSALASTPAGVEPDEREGVDLLYSSGTTGRPKGVAASLTLPPLGTAPGVSDLLHQRWGLDNDSIYLSPAPMYHAAPLRFIMTVHRHGGTAVIMERFDAVAALELIERYRVTHTQMVPTMFIRMLKLPDAQRQAFEVSSLTTVIHSAAPCPADTKRAMIEWLGPIIDEFYSSTENYLFTTLDSHEWLDRPGSVGRAQLGTPHVLDETGQPLPPGEIGTLWSEGGMDFAYLNDPEKTASTRNAQGWSTVGDLGYVDEDGYVYLSDRRADLILSGGVNVYPRESEDILAMHPKVADVAVFGIPDPELGQVVHAVVAPAPGEVGDDALAAELLDYLRDRLAKFKCPRRIDFEDELPRHATGKLYKRLLRDRYSEGSSVPTS</sequence>
<dbReference type="EMBL" id="CP136137">
    <property type="protein sequence ID" value="WYY07817.1"/>
    <property type="molecule type" value="Genomic_DNA"/>
</dbReference>